<sequence>MKNFMKKKDCSFPCGILSVIKESVGMKKTATDGSLALSIKYLKCVFKKEDNERQEGRGSVVLSTAAYVCRIREERKSKLT</sequence>
<accession>A0A2U1K7B4</accession>
<name>A0A2U1K7B4_9BACI</name>
<evidence type="ECO:0000313" key="2">
    <source>
        <dbReference type="Proteomes" id="UP000245998"/>
    </source>
</evidence>
<dbReference type="EMBL" id="QCZG01000001">
    <property type="protein sequence ID" value="PWA13416.1"/>
    <property type="molecule type" value="Genomic_DNA"/>
</dbReference>
<reference evidence="1 2" key="1">
    <citation type="submission" date="2018-04" db="EMBL/GenBank/DDBJ databases">
        <title>Camelliibacillus theae gen. nov., sp. nov., isolated from Pu'er tea.</title>
        <authorList>
            <person name="Niu L."/>
        </authorList>
    </citation>
    <scope>NUCLEOTIDE SEQUENCE [LARGE SCALE GENOMIC DNA]</scope>
    <source>
        <strain evidence="1 2">T8</strain>
    </source>
</reference>
<protein>
    <submittedName>
        <fullName evidence="1">Uncharacterized protein</fullName>
    </submittedName>
</protein>
<dbReference type="Proteomes" id="UP000245998">
    <property type="component" value="Unassembled WGS sequence"/>
</dbReference>
<keyword evidence="2" id="KW-1185">Reference proteome</keyword>
<evidence type="ECO:0000313" key="1">
    <source>
        <dbReference type="EMBL" id="PWA13416.1"/>
    </source>
</evidence>
<organism evidence="1 2">
    <name type="scientific">Pueribacillus theae</name>
    <dbReference type="NCBI Taxonomy" id="2171751"/>
    <lineage>
        <taxon>Bacteria</taxon>
        <taxon>Bacillati</taxon>
        <taxon>Bacillota</taxon>
        <taxon>Bacilli</taxon>
        <taxon>Bacillales</taxon>
        <taxon>Bacillaceae</taxon>
        <taxon>Pueribacillus</taxon>
    </lineage>
</organism>
<dbReference type="AlphaFoldDB" id="A0A2U1K7B4"/>
<gene>
    <name evidence="1" type="ORF">DCC39_00550</name>
</gene>
<proteinExistence type="predicted"/>
<comment type="caution">
    <text evidence="1">The sequence shown here is derived from an EMBL/GenBank/DDBJ whole genome shotgun (WGS) entry which is preliminary data.</text>
</comment>